<dbReference type="EMBL" id="JAVFCB010000003">
    <property type="protein sequence ID" value="MDQ4213506.1"/>
    <property type="molecule type" value="Genomic_DNA"/>
</dbReference>
<dbReference type="InterPro" id="IPR020624">
    <property type="entry name" value="Schiff_base-form_aldolases_CS"/>
</dbReference>
<dbReference type="SMART" id="SM01130">
    <property type="entry name" value="DHDPS"/>
    <property type="match status" value="1"/>
</dbReference>
<dbReference type="PANTHER" id="PTHR12128">
    <property type="entry name" value="DIHYDRODIPICOLINATE SYNTHASE"/>
    <property type="match status" value="1"/>
</dbReference>
<dbReference type="Pfam" id="PF00701">
    <property type="entry name" value="DHDPS"/>
    <property type="match status" value="1"/>
</dbReference>
<reference evidence="5 6" key="1">
    <citation type="submission" date="2023-08" db="EMBL/GenBank/DDBJ databases">
        <title>Microbacterium sp. nov., isolated from a waste landfill.</title>
        <authorList>
            <person name="Wen W."/>
        </authorList>
    </citation>
    <scope>NUCLEOTIDE SEQUENCE [LARGE SCALE GENOMIC DNA]</scope>
    <source>
        <strain evidence="5 6">ASV81</strain>
    </source>
</reference>
<dbReference type="GO" id="GO:0008747">
    <property type="term" value="F:N-acetylneuraminate lyase activity"/>
    <property type="evidence" value="ECO:0007669"/>
    <property type="project" value="UniProtKB-EC"/>
</dbReference>
<evidence type="ECO:0000313" key="6">
    <source>
        <dbReference type="Proteomes" id="UP001230289"/>
    </source>
</evidence>
<dbReference type="CDD" id="cd00408">
    <property type="entry name" value="DHDPS-like"/>
    <property type="match status" value="1"/>
</dbReference>
<dbReference type="InterPro" id="IPR002220">
    <property type="entry name" value="DapA-like"/>
</dbReference>
<sequence>MTAPEILSAIPTPFTAAGELDLPAFRENLDRLVGSVDGVFVAGTTGEFPALEDTERLVLIDAALAVFGPNRVVAHVGAASTRQAAGLLRSAITLGATRCAAITPYFLAASTAGVATYYRQLKDIAGERALYAYVFPEVAGTDVHPEDLGALVDAGIDGIKVSGLASTRVREYLATAPEGFALWSGNDADLPAVLAAGGRGTVSGVSAVCPRPWAAYRDAETAGDAAARDDAQRRIATLVPLLGPSIAALKLGLDHLGLTGGSVRMSIDTPAADRAEQIRSAIDSAA</sequence>
<name>A0ABU0XEG0_9MICO</name>
<dbReference type="Proteomes" id="UP001230289">
    <property type="component" value="Unassembled WGS sequence"/>
</dbReference>
<comment type="caution">
    <text evidence="5">The sequence shown here is derived from an EMBL/GenBank/DDBJ whole genome shotgun (WGS) entry which is preliminary data.</text>
</comment>
<evidence type="ECO:0000256" key="4">
    <source>
        <dbReference type="PIRNR" id="PIRNR001365"/>
    </source>
</evidence>
<dbReference type="GO" id="GO:0008840">
    <property type="term" value="F:4-hydroxy-tetrahydrodipicolinate synthase activity"/>
    <property type="evidence" value="ECO:0007669"/>
    <property type="project" value="UniProtKB-EC"/>
</dbReference>
<dbReference type="EC" id="4.2.1.41" evidence="5"/>
<dbReference type="PROSITE" id="PS00665">
    <property type="entry name" value="DHDPS_1"/>
    <property type="match status" value="1"/>
</dbReference>
<dbReference type="PANTHER" id="PTHR12128:SF66">
    <property type="entry name" value="4-HYDROXY-2-OXOGLUTARATE ALDOLASE, MITOCHONDRIAL"/>
    <property type="match status" value="1"/>
</dbReference>
<proteinExistence type="inferred from homology"/>
<keyword evidence="6" id="KW-1185">Reference proteome</keyword>
<comment type="similarity">
    <text evidence="1 4">Belongs to the DapA family.</text>
</comment>
<dbReference type="EC" id="4.3.3.7" evidence="5"/>
<dbReference type="InterPro" id="IPR013785">
    <property type="entry name" value="Aldolase_TIM"/>
</dbReference>
<dbReference type="PRINTS" id="PR00146">
    <property type="entry name" value="DHPICSNTHASE"/>
</dbReference>
<gene>
    <name evidence="5" type="ORF">RBR11_06215</name>
</gene>
<organism evidence="5 6">
    <name type="scientific">Microbacterium capsulatum</name>
    <dbReference type="NCBI Taxonomy" id="3041921"/>
    <lineage>
        <taxon>Bacteria</taxon>
        <taxon>Bacillati</taxon>
        <taxon>Actinomycetota</taxon>
        <taxon>Actinomycetes</taxon>
        <taxon>Micrococcales</taxon>
        <taxon>Microbacteriaceae</taxon>
        <taxon>Microbacterium</taxon>
    </lineage>
</organism>
<protein>
    <submittedName>
        <fullName evidence="5">Dihydrodipicolinate synthase family protein</fullName>
        <ecNumber evidence="5">4.1.3.3</ecNumber>
        <ecNumber evidence="5">4.2.1.41</ecNumber>
        <ecNumber evidence="5">4.3.3.7</ecNumber>
    </submittedName>
</protein>
<dbReference type="SUPFAM" id="SSF51569">
    <property type="entry name" value="Aldolase"/>
    <property type="match status" value="1"/>
</dbReference>
<accession>A0ABU0XEG0</accession>
<evidence type="ECO:0000256" key="3">
    <source>
        <dbReference type="ARBA" id="ARBA00023270"/>
    </source>
</evidence>
<dbReference type="RefSeq" id="WP_308488450.1">
    <property type="nucleotide sequence ID" value="NZ_JAVFCB010000003.1"/>
</dbReference>
<dbReference type="PIRSF" id="PIRSF001365">
    <property type="entry name" value="DHDPS"/>
    <property type="match status" value="1"/>
</dbReference>
<evidence type="ECO:0000313" key="5">
    <source>
        <dbReference type="EMBL" id="MDQ4213506.1"/>
    </source>
</evidence>
<evidence type="ECO:0000256" key="1">
    <source>
        <dbReference type="ARBA" id="ARBA00007592"/>
    </source>
</evidence>
<keyword evidence="3" id="KW-0704">Schiff base</keyword>
<dbReference type="Gene3D" id="3.20.20.70">
    <property type="entry name" value="Aldolase class I"/>
    <property type="match status" value="1"/>
</dbReference>
<dbReference type="EC" id="4.1.3.3" evidence="5"/>
<dbReference type="GO" id="GO:0047448">
    <property type="term" value="F:5-dehydro-4-deoxyglucarate dehydratase activity"/>
    <property type="evidence" value="ECO:0007669"/>
    <property type="project" value="UniProtKB-EC"/>
</dbReference>
<evidence type="ECO:0000256" key="2">
    <source>
        <dbReference type="ARBA" id="ARBA00023239"/>
    </source>
</evidence>
<keyword evidence="2 4" id="KW-0456">Lyase</keyword>